<evidence type="ECO:0000256" key="1">
    <source>
        <dbReference type="ARBA" id="ARBA00004138"/>
    </source>
</evidence>
<dbReference type="InterPro" id="IPR015943">
    <property type="entry name" value="WD40/YVTN_repeat-like_dom_sf"/>
</dbReference>
<evidence type="ECO:0000256" key="3">
    <source>
        <dbReference type="ARBA" id="ARBA00022737"/>
    </source>
</evidence>
<feature type="repeat" description="WD" evidence="7">
    <location>
        <begin position="101"/>
        <end position="142"/>
    </location>
</feature>
<evidence type="ECO:0000256" key="5">
    <source>
        <dbReference type="ARBA" id="ARBA00023069"/>
    </source>
</evidence>
<dbReference type="GO" id="GO:0005930">
    <property type="term" value="C:axoneme"/>
    <property type="evidence" value="ECO:0007669"/>
    <property type="project" value="TreeGrafter"/>
</dbReference>
<protein>
    <submittedName>
        <fullName evidence="12">Uncharacterized protein</fullName>
    </submittedName>
</protein>
<dbReference type="SUPFAM" id="SSF50978">
    <property type="entry name" value="WD40 repeat-like"/>
    <property type="match status" value="2"/>
</dbReference>
<evidence type="ECO:0000256" key="4">
    <source>
        <dbReference type="ARBA" id="ARBA00022803"/>
    </source>
</evidence>
<reference evidence="12 13" key="1">
    <citation type="journal article" date="2022" name="Nat. Ecol. Evol.">
        <title>A masculinizing supergene underlies an exaggerated male reproductive morph in a spider.</title>
        <authorList>
            <person name="Hendrickx F."/>
            <person name="De Corte Z."/>
            <person name="Sonet G."/>
            <person name="Van Belleghem S.M."/>
            <person name="Kostlbacher S."/>
            <person name="Vangestel C."/>
        </authorList>
    </citation>
    <scope>NUCLEOTIDE SEQUENCE [LARGE SCALE GENOMIC DNA]</scope>
    <source>
        <strain evidence="12">W744_W776</strain>
    </source>
</reference>
<evidence type="ECO:0000313" key="12">
    <source>
        <dbReference type="EMBL" id="KAG8197468.1"/>
    </source>
</evidence>
<dbReference type="InterPro" id="IPR056168">
    <property type="entry name" value="TPR_IF140/IFT172/WDR19"/>
</dbReference>
<evidence type="ECO:0000259" key="11">
    <source>
        <dbReference type="Pfam" id="PF24762"/>
    </source>
</evidence>
<accession>A0AAV6VN48</accession>
<evidence type="ECO:0000259" key="10">
    <source>
        <dbReference type="Pfam" id="PF24760"/>
    </source>
</evidence>
<dbReference type="SMART" id="SM00320">
    <property type="entry name" value="WD40"/>
    <property type="match status" value="4"/>
</dbReference>
<dbReference type="EMBL" id="JAFNEN010000054">
    <property type="protein sequence ID" value="KAG8197468.1"/>
    <property type="molecule type" value="Genomic_DNA"/>
</dbReference>
<organism evidence="12 13">
    <name type="scientific">Oedothorax gibbosus</name>
    <dbReference type="NCBI Taxonomy" id="931172"/>
    <lineage>
        <taxon>Eukaryota</taxon>
        <taxon>Metazoa</taxon>
        <taxon>Ecdysozoa</taxon>
        <taxon>Arthropoda</taxon>
        <taxon>Chelicerata</taxon>
        <taxon>Arachnida</taxon>
        <taxon>Araneae</taxon>
        <taxon>Araneomorphae</taxon>
        <taxon>Entelegynae</taxon>
        <taxon>Araneoidea</taxon>
        <taxon>Linyphiidae</taxon>
        <taxon>Erigoninae</taxon>
        <taxon>Oedothorax</taxon>
    </lineage>
</organism>
<name>A0AAV6VN48_9ARAC</name>
<dbReference type="InterPro" id="IPR056155">
    <property type="entry name" value="Beta-prop_IFT140_2nd"/>
</dbReference>
<dbReference type="Pfam" id="PF24760">
    <property type="entry name" value="TPR_IF140_C"/>
    <property type="match status" value="1"/>
</dbReference>
<evidence type="ECO:0000259" key="9">
    <source>
        <dbReference type="Pfam" id="PF23385"/>
    </source>
</evidence>
<evidence type="ECO:0000313" key="13">
    <source>
        <dbReference type="Proteomes" id="UP000827092"/>
    </source>
</evidence>
<feature type="domain" description="IFT140 first beta-propeller" evidence="8">
    <location>
        <begin position="2"/>
        <end position="404"/>
    </location>
</feature>
<keyword evidence="5" id="KW-0969">Cilium</keyword>
<comment type="caution">
    <text evidence="12">The sequence shown here is derived from an EMBL/GenBank/DDBJ whole genome shotgun (WGS) entry which is preliminary data.</text>
</comment>
<dbReference type="Gene3D" id="2.130.10.10">
    <property type="entry name" value="YVTN repeat-like/Quinoprotein amine dehydrogenase"/>
    <property type="match status" value="2"/>
</dbReference>
<dbReference type="Pfam" id="PF23383">
    <property type="entry name" value="Beta-prop_IFT140_1st"/>
    <property type="match status" value="1"/>
</dbReference>
<sequence length="1462" mass="166554">MALYIDKKIEDPTGGPQKTLLSWHKCFPLIACASYDDSSGGVVSIYKEDSSVVRNKITSRLGIQVTSLAWHPTKKCLLIGWESGDLSIWSELGGREVYSFSKHHNNVVSVLKFNDNGKMFVTGDIDGVLNCWKFDIGGSLEILLTRSLKHPIMDVVFRSSSTPDNESEISRLARAAVDGDERALNMFSSWQDEGAYEHKLHFFANNDEFDMFVGCQSGIVYYVKSGGYCEGVLQMETSIRYLAYYSQKDILVVISKSLILAQFSIDPDGAVNELGKIKLSGRNTDAVMTWAGEGLIAISAGENSVHLWNVEHGRSTTLSLPSSNPPHQITCISYLASKNILSAGTNLGFVYSWYLMYKEEDEDIVFEVEDLMNVSGYIRNFEWCENVEVMGLITTSDVYIISKQKMCFAFDDGVSAVQMSARQVVIELVSRDLAVHLLTETEIKAVFLSKNIVALYCNDKLIFYEVNFNDKKTMHLGTFSPPSETILLHDQSVYVVNEGKIDVKTFQGTLKAYFSFTADEGEPFVMDASGNFFVAASTAGVIKIWDISGREAKLIVTSSHVKNAIKDKHIATIKCNNKGNKVSFTARIKTKTGFIYDSSLYVWDTEKNVISRFDFATGEGLSEENEAVSANQFGQTVNGRYPVNHVWVKEDPRMVVCEAKLLPLPLKKNIGSSSFRKLLNKNNSFSDQEKKPESIIASLYVTPDKILIVQDYFVLKDDQSNLLGIKIPHFFLLQKTKLDEEQEELVVSTSSIKAHKSLVQRKTMLNFIGLEDSDKATQEALLNFSYFFAVGCFDEAFLAIKAIKSESVWHNMAQMCVKTKRLDVAKICVGKMGHTYAARALKNAENEPELETKVGILAIHLEMYNEAEDLFKSCGRFDWVNKLYQSRGQWERALDIAERKDRIHRRDTFYNYANFLEREGEINAAIKYFEKSGTHHFEVPRMLFEDQRALESYVQKSKDPEIHKWWAQYLESIDEMETALQYYKTAEDYLSLVRLYCYCNNLEKAAEIANETGNRAACFHLGRQFENQDNIKEAIHFFTQARAFTNAIRICKENNLEEQLMNLAMMAGSEEKADVAQYFQQQGQMHNAISLYHKSGNLEYAIELAFQEGEYDVLQKIATELPPDADSQLLQRCAEFFIQRGKFDTAVNLFIMAKKYEEALNLCVENNVTINEELAEKFTLDKTDTDKKLRTYILEKIGESCIIQENYHLAAKKFTQAGDKIKAMKALLKSGDTERIIFFSNVSRQREIYVMAANYLQTLDWRNGGDIIKHIVTFYTKGKALDLLASFYEAYAQDEIDEYQNYEKALDALTEAFKSISKINNHSNADKLSNLKIKIEIVKKFVEIRQLYESSPEDAVKQCRDLLHLDNVDAAVRKGDIYGFLIEHFCSQENYKVAYSILEQMQNTMPDVHLPYYIKVDNLKAIYKALDLKPHTQSMFEVKKVENDLSDNEEIEEDYQSIENRY</sequence>
<feature type="domain" description="IFT140 second beta-propeller" evidence="9">
    <location>
        <begin position="413"/>
        <end position="735"/>
    </location>
</feature>
<keyword evidence="13" id="KW-1185">Reference proteome</keyword>
<keyword evidence="4" id="KW-0802">TPR repeat</keyword>
<feature type="domain" description="IF140/IFT172/WDR19 TPR" evidence="11">
    <location>
        <begin position="791"/>
        <end position="1274"/>
    </location>
</feature>
<dbReference type="PANTHER" id="PTHR15722:SF7">
    <property type="entry name" value="INTRAFLAGELLAR TRANSPORT PROTEIN 140 HOMOLOG"/>
    <property type="match status" value="1"/>
</dbReference>
<dbReference type="GO" id="GO:0030991">
    <property type="term" value="C:intraciliary transport particle A"/>
    <property type="evidence" value="ECO:0007669"/>
    <property type="project" value="TreeGrafter"/>
</dbReference>
<proteinExistence type="predicted"/>
<keyword evidence="2 7" id="KW-0853">WD repeat</keyword>
<dbReference type="InterPro" id="IPR056156">
    <property type="entry name" value="TPR_IF140_C"/>
</dbReference>
<dbReference type="Pfam" id="PF24762">
    <property type="entry name" value="TPR_IF140-IFT172"/>
    <property type="match status" value="1"/>
</dbReference>
<dbReference type="SUPFAM" id="SSF48452">
    <property type="entry name" value="TPR-like"/>
    <property type="match status" value="2"/>
</dbReference>
<dbReference type="Pfam" id="PF23385">
    <property type="entry name" value="Beta-prop_IFT140_2nd"/>
    <property type="match status" value="1"/>
</dbReference>
<feature type="domain" description="IF140 C-terminal TPR" evidence="10">
    <location>
        <begin position="1282"/>
        <end position="1402"/>
    </location>
</feature>
<gene>
    <name evidence="12" type="ORF">JTE90_007212</name>
</gene>
<evidence type="ECO:0000256" key="7">
    <source>
        <dbReference type="PROSITE-ProRule" id="PRU00221"/>
    </source>
</evidence>
<evidence type="ECO:0000259" key="8">
    <source>
        <dbReference type="Pfam" id="PF23383"/>
    </source>
</evidence>
<evidence type="ECO:0000256" key="6">
    <source>
        <dbReference type="ARBA" id="ARBA00023273"/>
    </source>
</evidence>
<dbReference type="InterPro" id="IPR056154">
    <property type="entry name" value="Beta-prop_IFT140_1st"/>
</dbReference>
<dbReference type="InterPro" id="IPR011990">
    <property type="entry name" value="TPR-like_helical_dom_sf"/>
</dbReference>
<keyword evidence="6" id="KW-0966">Cell projection</keyword>
<dbReference type="FunFam" id="1.25.40.470:FF:000028">
    <property type="entry name" value="Intraflagellar transport protein 140-like protein"/>
    <property type="match status" value="1"/>
</dbReference>
<dbReference type="InterPro" id="IPR001680">
    <property type="entry name" value="WD40_rpt"/>
</dbReference>
<evidence type="ECO:0000256" key="2">
    <source>
        <dbReference type="ARBA" id="ARBA00022574"/>
    </source>
</evidence>
<dbReference type="PANTHER" id="PTHR15722">
    <property type="entry name" value="IFT140/172-RELATED"/>
    <property type="match status" value="1"/>
</dbReference>
<comment type="subcellular location">
    <subcellularLocation>
        <location evidence="1">Cell projection</location>
        <location evidence="1">Cilium</location>
    </subcellularLocation>
</comment>
<dbReference type="InterPro" id="IPR036322">
    <property type="entry name" value="WD40_repeat_dom_sf"/>
</dbReference>
<dbReference type="PROSITE" id="PS50294">
    <property type="entry name" value="WD_REPEATS_REGION"/>
    <property type="match status" value="1"/>
</dbReference>
<dbReference type="PROSITE" id="PS50082">
    <property type="entry name" value="WD_REPEATS_2"/>
    <property type="match status" value="1"/>
</dbReference>
<dbReference type="Proteomes" id="UP000827092">
    <property type="component" value="Unassembled WGS sequence"/>
</dbReference>
<dbReference type="GO" id="GO:0036064">
    <property type="term" value="C:ciliary basal body"/>
    <property type="evidence" value="ECO:0007669"/>
    <property type="project" value="TreeGrafter"/>
</dbReference>
<dbReference type="Gene3D" id="1.25.40.470">
    <property type="match status" value="2"/>
</dbReference>
<keyword evidence="3" id="KW-0677">Repeat</keyword>
<dbReference type="GO" id="GO:0035721">
    <property type="term" value="P:intraciliary retrograde transport"/>
    <property type="evidence" value="ECO:0007669"/>
    <property type="project" value="TreeGrafter"/>
</dbReference>